<dbReference type="EMBL" id="JACGWK010000100">
    <property type="protein sequence ID" value="KAL0307519.1"/>
    <property type="molecule type" value="Genomic_DNA"/>
</dbReference>
<keyword evidence="8" id="KW-0479">Metal-binding</keyword>
<keyword evidence="7" id="KW-0808">Transferase</keyword>
<evidence type="ECO:0000256" key="5">
    <source>
        <dbReference type="ARBA" id="ARBA00011738"/>
    </source>
</evidence>
<comment type="cofactor">
    <cofactor evidence="1">
        <name>Mg(2+)</name>
        <dbReference type="ChEBI" id="CHEBI:18420"/>
    </cofactor>
</comment>
<dbReference type="Gene3D" id="3.40.50.970">
    <property type="match status" value="2"/>
</dbReference>
<evidence type="ECO:0000256" key="12">
    <source>
        <dbReference type="ARBA" id="ARBA00023229"/>
    </source>
</evidence>
<evidence type="ECO:0000256" key="2">
    <source>
        <dbReference type="ARBA" id="ARBA00001964"/>
    </source>
</evidence>
<dbReference type="InterPro" id="IPR005475">
    <property type="entry name" value="Transketolase-like_Pyr-bd"/>
</dbReference>
<evidence type="ECO:0000256" key="6">
    <source>
        <dbReference type="ARBA" id="ARBA00013150"/>
    </source>
</evidence>
<comment type="similarity">
    <text evidence="4">Belongs to the transketolase family. DXPS subfamily.</text>
</comment>
<dbReference type="InterPro" id="IPR009014">
    <property type="entry name" value="Transketo_C/PFOR_II"/>
</dbReference>
<dbReference type="PANTHER" id="PTHR43322:SF6">
    <property type="entry name" value="1-DEOXY-D-XYLULOSE-5-PHOSPHATE SYNTHASE"/>
    <property type="match status" value="1"/>
</dbReference>
<organism evidence="15">
    <name type="scientific">Sesamum angustifolium</name>
    <dbReference type="NCBI Taxonomy" id="2727405"/>
    <lineage>
        <taxon>Eukaryota</taxon>
        <taxon>Viridiplantae</taxon>
        <taxon>Streptophyta</taxon>
        <taxon>Embryophyta</taxon>
        <taxon>Tracheophyta</taxon>
        <taxon>Spermatophyta</taxon>
        <taxon>Magnoliopsida</taxon>
        <taxon>eudicotyledons</taxon>
        <taxon>Gunneridae</taxon>
        <taxon>Pentapetalae</taxon>
        <taxon>asterids</taxon>
        <taxon>lamiids</taxon>
        <taxon>Lamiales</taxon>
        <taxon>Pedaliaceae</taxon>
        <taxon>Sesamum</taxon>
    </lineage>
</organism>
<evidence type="ECO:0000256" key="4">
    <source>
        <dbReference type="ARBA" id="ARBA00011081"/>
    </source>
</evidence>
<evidence type="ECO:0000256" key="11">
    <source>
        <dbReference type="ARBA" id="ARBA00023052"/>
    </source>
</evidence>
<dbReference type="AlphaFoldDB" id="A0AAW2KL33"/>
<reference evidence="15" key="1">
    <citation type="submission" date="2020-06" db="EMBL/GenBank/DDBJ databases">
        <authorList>
            <person name="Li T."/>
            <person name="Hu X."/>
            <person name="Zhang T."/>
            <person name="Song X."/>
            <person name="Zhang H."/>
            <person name="Dai N."/>
            <person name="Sheng W."/>
            <person name="Hou X."/>
            <person name="Wei L."/>
        </authorList>
    </citation>
    <scope>NUCLEOTIDE SEQUENCE</scope>
    <source>
        <strain evidence="15">G01</strain>
        <tissue evidence="15">Leaf</tissue>
    </source>
</reference>
<keyword evidence="9" id="KW-0460">Magnesium</keyword>
<evidence type="ECO:0000259" key="14">
    <source>
        <dbReference type="SMART" id="SM00861"/>
    </source>
</evidence>
<name>A0AAW2KL33_9LAMI</name>
<comment type="cofactor">
    <cofactor evidence="2">
        <name>thiamine diphosphate</name>
        <dbReference type="ChEBI" id="CHEBI:58937"/>
    </cofactor>
</comment>
<dbReference type="FunFam" id="3.40.50.970:FF:000005">
    <property type="entry name" value="1-deoxy-D-xylulose-5-phosphate synthase"/>
    <property type="match status" value="1"/>
</dbReference>
<evidence type="ECO:0000256" key="7">
    <source>
        <dbReference type="ARBA" id="ARBA00022679"/>
    </source>
</evidence>
<accession>A0AAW2KL33</accession>
<evidence type="ECO:0000256" key="13">
    <source>
        <dbReference type="SAM" id="Coils"/>
    </source>
</evidence>
<dbReference type="CDD" id="cd02007">
    <property type="entry name" value="TPP_DXS"/>
    <property type="match status" value="1"/>
</dbReference>
<dbReference type="InterPro" id="IPR005477">
    <property type="entry name" value="Dxylulose-5-P_synthase"/>
</dbReference>
<dbReference type="HAMAP" id="MF_00315">
    <property type="entry name" value="DXP_synth"/>
    <property type="match status" value="1"/>
</dbReference>
<dbReference type="SMART" id="SM00861">
    <property type="entry name" value="Transket_pyr"/>
    <property type="match status" value="1"/>
</dbReference>
<dbReference type="Pfam" id="PF13292">
    <property type="entry name" value="DXP_synthase_N"/>
    <property type="match status" value="1"/>
</dbReference>
<evidence type="ECO:0000256" key="9">
    <source>
        <dbReference type="ARBA" id="ARBA00022842"/>
    </source>
</evidence>
<feature type="coiled-coil region" evidence="13">
    <location>
        <begin position="89"/>
        <end position="116"/>
    </location>
</feature>
<evidence type="ECO:0000256" key="3">
    <source>
        <dbReference type="ARBA" id="ARBA00004980"/>
    </source>
</evidence>
<evidence type="ECO:0000256" key="10">
    <source>
        <dbReference type="ARBA" id="ARBA00022977"/>
    </source>
</evidence>
<dbReference type="SUPFAM" id="SSF52518">
    <property type="entry name" value="Thiamin diphosphate-binding fold (THDP-binding)"/>
    <property type="match status" value="2"/>
</dbReference>
<comment type="caution">
    <text evidence="15">The sequence shown here is derived from an EMBL/GenBank/DDBJ whole genome shotgun (WGS) entry which is preliminary data.</text>
</comment>
<dbReference type="GO" id="GO:0009228">
    <property type="term" value="P:thiamine biosynthetic process"/>
    <property type="evidence" value="ECO:0007669"/>
    <property type="project" value="UniProtKB-KW"/>
</dbReference>
<dbReference type="PROSITE" id="PS00802">
    <property type="entry name" value="TRANSKETOLASE_2"/>
    <property type="match status" value="1"/>
</dbReference>
<protein>
    <recommendedName>
        <fullName evidence="6">1-deoxy-D-xylulose-5-phosphate synthase</fullName>
        <ecNumber evidence="6">2.2.1.7</ecNumber>
    </recommendedName>
</protein>
<reference evidence="15" key="2">
    <citation type="journal article" date="2024" name="Plant">
        <title>Genomic evolution and insights into agronomic trait innovations of Sesamum species.</title>
        <authorList>
            <person name="Miao H."/>
            <person name="Wang L."/>
            <person name="Qu L."/>
            <person name="Liu H."/>
            <person name="Sun Y."/>
            <person name="Le M."/>
            <person name="Wang Q."/>
            <person name="Wei S."/>
            <person name="Zheng Y."/>
            <person name="Lin W."/>
            <person name="Duan Y."/>
            <person name="Cao H."/>
            <person name="Xiong S."/>
            <person name="Wang X."/>
            <person name="Wei L."/>
            <person name="Li C."/>
            <person name="Ma Q."/>
            <person name="Ju M."/>
            <person name="Zhao R."/>
            <person name="Li G."/>
            <person name="Mu C."/>
            <person name="Tian Q."/>
            <person name="Mei H."/>
            <person name="Zhang T."/>
            <person name="Gao T."/>
            <person name="Zhang H."/>
        </authorList>
    </citation>
    <scope>NUCLEOTIDE SEQUENCE</scope>
    <source>
        <strain evidence="15">G01</strain>
    </source>
</reference>
<dbReference type="GO" id="GO:0046872">
    <property type="term" value="F:metal ion binding"/>
    <property type="evidence" value="ECO:0007669"/>
    <property type="project" value="UniProtKB-KW"/>
</dbReference>
<dbReference type="SUPFAM" id="SSF52922">
    <property type="entry name" value="TK C-terminal domain-like"/>
    <property type="match status" value="1"/>
</dbReference>
<dbReference type="InterPro" id="IPR029061">
    <property type="entry name" value="THDP-binding"/>
</dbReference>
<dbReference type="EC" id="2.2.1.7" evidence="6"/>
<dbReference type="Pfam" id="PF02780">
    <property type="entry name" value="Transketolase_C"/>
    <property type="match status" value="1"/>
</dbReference>
<keyword evidence="13" id="KW-0175">Coiled coil</keyword>
<comment type="pathway">
    <text evidence="3">Metabolic intermediate biosynthesis; 1-deoxy-D-xylulose 5-phosphate biosynthesis; 1-deoxy-D-xylulose 5-phosphate from D-glyceraldehyde 3-phosphate and pyruvate: step 1/1.</text>
</comment>
<dbReference type="GO" id="GO:0016114">
    <property type="term" value="P:terpenoid biosynthetic process"/>
    <property type="evidence" value="ECO:0007669"/>
    <property type="project" value="InterPro"/>
</dbReference>
<dbReference type="NCBIfam" id="TIGR00204">
    <property type="entry name" value="dxs"/>
    <property type="match status" value="1"/>
</dbReference>
<evidence type="ECO:0000256" key="8">
    <source>
        <dbReference type="ARBA" id="ARBA00022723"/>
    </source>
</evidence>
<evidence type="ECO:0000313" key="15">
    <source>
        <dbReference type="EMBL" id="KAL0307519.1"/>
    </source>
</evidence>
<dbReference type="InterPro" id="IPR033248">
    <property type="entry name" value="Transketolase_C"/>
</dbReference>
<dbReference type="GO" id="GO:0019288">
    <property type="term" value="P:isopentenyl diphosphate biosynthetic process, methylerythritol 4-phosphate pathway"/>
    <property type="evidence" value="ECO:0007669"/>
    <property type="project" value="UniProtKB-ARBA"/>
</dbReference>
<dbReference type="PANTHER" id="PTHR43322">
    <property type="entry name" value="1-D-DEOXYXYLULOSE 5-PHOSPHATE SYNTHASE-RELATED"/>
    <property type="match status" value="1"/>
</dbReference>
<dbReference type="InterPro" id="IPR049557">
    <property type="entry name" value="Transketolase_CS"/>
</dbReference>
<proteinExistence type="inferred from homology"/>
<dbReference type="FunFam" id="3.40.50.920:FF:000002">
    <property type="entry name" value="1-deoxy-D-xylulose-5-phosphate synthase"/>
    <property type="match status" value="1"/>
</dbReference>
<dbReference type="PROSITE" id="PS00801">
    <property type="entry name" value="TRANSKETOLASE_1"/>
    <property type="match status" value="1"/>
</dbReference>
<sequence length="727" mass="78605">MASCGLIRNNFFSSLLHSHDTTPTSTWLSLPTQIRQKFSGISAVQQDNYDTSEKTENLVPRQNGRIVRSINFSGGKQSTPILDTINHPIHMKNLSLEELERLADELREDIVHTVSKTGGHLSSSLGVAELTVALHHVFNSPEDKIIWDVGHQAYPHKILTGRRSKMHTIRQTFGLAGFPKREESEHDAFGAGHSSTSISAGLGMAVGRDLLGKSNHVISVIGDGAMTAGQAFEGLNNAGFLDSNLIIVLNDNNQVSLPTATVDGPAPPVGALSKALTRLTASTEFRQLREAAKDMTKQMGNQAHELAAKVETYVRSGIVGRPRACLFEELGIYYIGPVDGHSIEDLVYIFKKVKEMPAPGPVLIHIVTEKGKGYPPAEAAADKMHGVVKFDPRTGRQTKSKSKTLSYTQYFAESLIAEAEQDSKIVAIHAAMGGGTGLNAFQKRFPSRCFDVGIAEQHAVTFAAGLATEGLKPFCAIYSSFLQRGYDQVAHDVDLQKLPVRFIMDRAGLVGADGPTHCGAFDTTYMACLPNMVVMAPSDEAELMHMIATAATINDRPSCLRYPRGNGVGALLPPNNKGTPLEIGRGRILREGSRVAILGFGTIVQNCLAAAKLLDEHGVSVTVADARFCKPLDGHLIRQLAQEHEVLITVEEGSIGGFSSHVSHFLCLNGLLDGNLKWRAMVLPDRYIDHGAQRNQIEEAGLSPHHIAATVLSVIGEGKDSLHLLSL</sequence>
<dbReference type="Pfam" id="PF02779">
    <property type="entry name" value="Transket_pyr"/>
    <property type="match status" value="1"/>
</dbReference>
<keyword evidence="11" id="KW-0786">Thiamine pyrophosphate</keyword>
<keyword evidence="12" id="KW-0414">Isoprene biosynthesis</keyword>
<feature type="domain" description="Transketolase-like pyrimidine-binding" evidence="14">
    <location>
        <begin position="405"/>
        <end position="570"/>
    </location>
</feature>
<gene>
    <name evidence="15" type="ORF">Sangu_3024700</name>
</gene>
<dbReference type="InterPro" id="IPR020826">
    <property type="entry name" value="Transketolase_BS"/>
</dbReference>
<dbReference type="Gene3D" id="3.40.50.920">
    <property type="match status" value="1"/>
</dbReference>
<comment type="subunit">
    <text evidence="5">Homodimer.</text>
</comment>
<dbReference type="CDD" id="cd07033">
    <property type="entry name" value="TPP_PYR_DXS_TK_like"/>
    <property type="match status" value="1"/>
</dbReference>
<keyword evidence="10" id="KW-0784">Thiamine biosynthesis</keyword>
<dbReference type="GO" id="GO:0008661">
    <property type="term" value="F:1-deoxy-D-xylulose-5-phosphate synthase activity"/>
    <property type="evidence" value="ECO:0007669"/>
    <property type="project" value="UniProtKB-EC"/>
</dbReference>
<evidence type="ECO:0000256" key="1">
    <source>
        <dbReference type="ARBA" id="ARBA00001946"/>
    </source>
</evidence>
<dbReference type="NCBIfam" id="NF003933">
    <property type="entry name" value="PRK05444.2-2"/>
    <property type="match status" value="1"/>
</dbReference>